<evidence type="ECO:0000259" key="3">
    <source>
        <dbReference type="Pfam" id="PF05270"/>
    </source>
</evidence>
<feature type="compositionally biased region" description="Low complexity" evidence="1">
    <location>
        <begin position="37"/>
        <end position="68"/>
    </location>
</feature>
<dbReference type="AlphaFoldDB" id="A0A420V9N9"/>
<dbReference type="GO" id="GO:0046373">
    <property type="term" value="P:L-arabinose metabolic process"/>
    <property type="evidence" value="ECO:0007669"/>
    <property type="project" value="InterPro"/>
</dbReference>
<organism evidence="4 5">
    <name type="scientific">Streptomyces xinghaiensis</name>
    <dbReference type="NCBI Taxonomy" id="1038928"/>
    <lineage>
        <taxon>Bacteria</taxon>
        <taxon>Bacillati</taxon>
        <taxon>Actinomycetota</taxon>
        <taxon>Actinomycetes</taxon>
        <taxon>Kitasatosporales</taxon>
        <taxon>Streptomycetaceae</taxon>
        <taxon>Streptomyces</taxon>
    </lineage>
</organism>
<feature type="compositionally biased region" description="Pro residues" evidence="1">
    <location>
        <begin position="179"/>
        <end position="192"/>
    </location>
</feature>
<dbReference type="GO" id="GO:0046556">
    <property type="term" value="F:alpha-L-arabinofuranosidase activity"/>
    <property type="evidence" value="ECO:0007669"/>
    <property type="project" value="InterPro"/>
</dbReference>
<feature type="region of interest" description="Disordered" evidence="1">
    <location>
        <begin position="1"/>
        <end position="114"/>
    </location>
</feature>
<reference evidence="4 5" key="1">
    <citation type="journal article" date="2014" name="Genome Announc.">
        <title>Draft Genome Sequence of Streptomyces fradiae ATCC 19609, a Strain Highly Sensitive to Antibiotics.</title>
        <authorList>
            <person name="Bekker O.B."/>
            <person name="Klimina K.M."/>
            <person name="Vatlin A.A."/>
            <person name="Zakharevich N.V."/>
            <person name="Kasianov A.S."/>
            <person name="Danilenko V.N."/>
        </authorList>
    </citation>
    <scope>NUCLEOTIDE SEQUENCE [LARGE SCALE GENOMIC DNA]</scope>
    <source>
        <strain evidence="4 5">ATCC 19609</strain>
    </source>
</reference>
<protein>
    <recommendedName>
        <fullName evidence="3">Alpha-L-arabinofuranosidase B arabinose-binding domain-containing protein</fullName>
    </recommendedName>
</protein>
<feature type="compositionally biased region" description="Pro residues" evidence="1">
    <location>
        <begin position="69"/>
        <end position="79"/>
    </location>
</feature>
<feature type="domain" description="Alpha-L-arabinofuranosidase B arabinose-binding" evidence="3">
    <location>
        <begin position="212"/>
        <end position="345"/>
    </location>
</feature>
<evidence type="ECO:0000313" key="4">
    <source>
        <dbReference type="EMBL" id="RKM99064.1"/>
    </source>
</evidence>
<evidence type="ECO:0000256" key="2">
    <source>
        <dbReference type="SAM" id="Phobius"/>
    </source>
</evidence>
<dbReference type="SUPFAM" id="SSF110221">
    <property type="entry name" value="AbfB domain"/>
    <property type="match status" value="2"/>
</dbReference>
<keyword evidence="2" id="KW-0812">Transmembrane</keyword>
<gene>
    <name evidence="4" type="ORF">SFRA_002320</name>
</gene>
<dbReference type="OrthoDB" id="3298420at2"/>
<dbReference type="Gene3D" id="2.80.10.50">
    <property type="match status" value="1"/>
</dbReference>
<keyword evidence="5" id="KW-1185">Reference proteome</keyword>
<keyword evidence="2" id="KW-1133">Transmembrane helix</keyword>
<proteinExistence type="predicted"/>
<dbReference type="CDD" id="cd23399">
    <property type="entry name" value="beta-trefoil_ABD_ABFB"/>
    <property type="match status" value="1"/>
</dbReference>
<dbReference type="RefSeq" id="WP_050363815.1">
    <property type="nucleotide sequence ID" value="NZ_CP134822.1"/>
</dbReference>
<dbReference type="Proteomes" id="UP000028058">
    <property type="component" value="Unassembled WGS sequence"/>
</dbReference>
<dbReference type="EMBL" id="JNAD02000001">
    <property type="protein sequence ID" value="RKM99064.1"/>
    <property type="molecule type" value="Genomic_DNA"/>
</dbReference>
<dbReference type="Pfam" id="PF05270">
    <property type="entry name" value="AbfB"/>
    <property type="match status" value="1"/>
</dbReference>
<evidence type="ECO:0000256" key="1">
    <source>
        <dbReference type="SAM" id="MobiDB-lite"/>
    </source>
</evidence>
<comment type="caution">
    <text evidence="4">The sequence shown here is derived from an EMBL/GenBank/DDBJ whole genome shotgun (WGS) entry which is preliminary data.</text>
</comment>
<evidence type="ECO:0000313" key="5">
    <source>
        <dbReference type="Proteomes" id="UP000028058"/>
    </source>
</evidence>
<keyword evidence="2" id="KW-0472">Membrane</keyword>
<name>A0A420V9N9_9ACTN</name>
<dbReference type="InterPro" id="IPR007934">
    <property type="entry name" value="AbfB_ABD"/>
</dbReference>
<feature type="region of interest" description="Disordered" evidence="1">
    <location>
        <begin position="163"/>
        <end position="210"/>
    </location>
</feature>
<sequence>MTADTPRDDGPGPDPAVWSPPYWEDVGAEWPTGGYTGAFPAGGEPAAAPGADDLVGAAPAGSYYGSGPLMPPPPPPPAPRGRRRRKDGGRAGGPPPNLSEYGLSLPEDDGTGARPARRARRIGWRLRDWPLNPILLLAGLLAASLVGTVWFFGMDMMGADGDDGPAGGGAAPGASAPPGSRPRPTPSLPNAPAPGASGKGGLPAEGATANRSFQSVNYPKRYLRQRNGGIFLDPVSSGPAAVADAKDATFTVMPGLADDKCYSFKTADGKYLRQQKFRVRVAAMQDTGLFRQDATFCATEGMVAGATSFESYNFPGRFLRHRDFRLVLDRPDGSDLFKQDASFRVIAALS</sequence>
<feature type="compositionally biased region" description="Basic and acidic residues" evidence="1">
    <location>
        <begin position="1"/>
        <end position="10"/>
    </location>
</feature>
<feature type="transmembrane region" description="Helical" evidence="2">
    <location>
        <begin position="134"/>
        <end position="153"/>
    </location>
</feature>
<accession>A0A420V9N9</accession>
<dbReference type="InterPro" id="IPR036195">
    <property type="entry name" value="AbfB_ABD_sf"/>
</dbReference>